<accession>A7RQ75</accession>
<dbReference type="InParanoid" id="A7RQ75"/>
<dbReference type="AlphaFoldDB" id="A7RQ75"/>
<organism evidence="3 4">
    <name type="scientific">Nematostella vectensis</name>
    <name type="common">Starlet sea anemone</name>
    <dbReference type="NCBI Taxonomy" id="45351"/>
    <lineage>
        <taxon>Eukaryota</taxon>
        <taxon>Metazoa</taxon>
        <taxon>Cnidaria</taxon>
        <taxon>Anthozoa</taxon>
        <taxon>Hexacorallia</taxon>
        <taxon>Actiniaria</taxon>
        <taxon>Edwardsiidae</taxon>
        <taxon>Nematostella</taxon>
    </lineage>
</organism>
<gene>
    <name evidence="3" type="ORF">NEMVEDRAFT_v1g239918</name>
</gene>
<feature type="region of interest" description="Disordered" evidence="2">
    <location>
        <begin position="181"/>
        <end position="203"/>
    </location>
</feature>
<reference evidence="3 4" key="1">
    <citation type="journal article" date="2007" name="Science">
        <title>Sea anemone genome reveals ancestral eumetazoan gene repertoire and genomic organization.</title>
        <authorList>
            <person name="Putnam N.H."/>
            <person name="Srivastava M."/>
            <person name="Hellsten U."/>
            <person name="Dirks B."/>
            <person name="Chapman J."/>
            <person name="Salamov A."/>
            <person name="Terry A."/>
            <person name="Shapiro H."/>
            <person name="Lindquist E."/>
            <person name="Kapitonov V.V."/>
            <person name="Jurka J."/>
            <person name="Genikhovich G."/>
            <person name="Grigoriev I.V."/>
            <person name="Lucas S.M."/>
            <person name="Steele R.E."/>
            <person name="Finnerty J.R."/>
            <person name="Technau U."/>
            <person name="Martindale M.Q."/>
            <person name="Rokhsar D.S."/>
        </authorList>
    </citation>
    <scope>NUCLEOTIDE SEQUENCE [LARGE SCALE GENOMIC DNA]</scope>
    <source>
        <strain evidence="4">CH2 X CH6</strain>
    </source>
</reference>
<evidence type="ECO:0000313" key="3">
    <source>
        <dbReference type="EMBL" id="EDO46445.1"/>
    </source>
</evidence>
<protein>
    <submittedName>
        <fullName evidence="3">Uncharacterized protein</fullName>
    </submittedName>
</protein>
<keyword evidence="4" id="KW-1185">Reference proteome</keyword>
<proteinExistence type="predicted"/>
<evidence type="ECO:0000313" key="4">
    <source>
        <dbReference type="Proteomes" id="UP000001593"/>
    </source>
</evidence>
<evidence type="ECO:0000256" key="1">
    <source>
        <dbReference type="SAM" id="Coils"/>
    </source>
</evidence>
<name>A7RQ75_NEMVE</name>
<dbReference type="KEGG" id="nve:5518628"/>
<dbReference type="HOGENOM" id="CLU_1350323_0_0_1"/>
<keyword evidence="1" id="KW-0175">Coiled coil</keyword>
<dbReference type="Proteomes" id="UP000001593">
    <property type="component" value="Unassembled WGS sequence"/>
</dbReference>
<dbReference type="EMBL" id="DS469527">
    <property type="protein sequence ID" value="EDO46445.1"/>
    <property type="molecule type" value="Genomic_DNA"/>
</dbReference>
<feature type="coiled-coil region" evidence="1">
    <location>
        <begin position="65"/>
        <end position="125"/>
    </location>
</feature>
<dbReference type="OrthoDB" id="5955397at2759"/>
<evidence type="ECO:0000256" key="2">
    <source>
        <dbReference type="SAM" id="MobiDB-lite"/>
    </source>
</evidence>
<sequence>MAQHLHASLSLGNLPLGKREDGEGLESCEKTCEELSTLENTAVDSLLRDTITELQKALYESKRLLAERDTEILTLRNELEESRKESEGGRSFVIEDEFKKSQMKVIDLEKTVHQLQQDITSHKTQEKEEFINKLNAGEPGELCYCGSICLAMKEVVDLKRKLHHTEYKYLQLKKNIRSKEREARERNRVKVGVAHRDSPCTVS</sequence>
<dbReference type="OMA" id="MASTHLH"/>